<protein>
    <submittedName>
        <fullName evidence="2">Uncharacterized protein</fullName>
    </submittedName>
</protein>
<keyword evidence="1" id="KW-0812">Transmembrane</keyword>
<evidence type="ECO:0000313" key="2">
    <source>
        <dbReference type="EnsemblMetazoa" id="AQUA014640-PA"/>
    </source>
</evidence>
<feature type="transmembrane region" description="Helical" evidence="1">
    <location>
        <begin position="12"/>
        <end position="41"/>
    </location>
</feature>
<reference evidence="2" key="1">
    <citation type="submission" date="2020-05" db="UniProtKB">
        <authorList>
            <consortium name="EnsemblMetazoa"/>
        </authorList>
    </citation>
    <scope>IDENTIFICATION</scope>
    <source>
        <strain evidence="2">SANGQUA</strain>
    </source>
</reference>
<keyword evidence="1" id="KW-0472">Membrane</keyword>
<dbReference type="Proteomes" id="UP000076407">
    <property type="component" value="Unassembled WGS sequence"/>
</dbReference>
<proteinExistence type="predicted"/>
<evidence type="ECO:0000256" key="1">
    <source>
        <dbReference type="SAM" id="Phobius"/>
    </source>
</evidence>
<organism evidence="2 3">
    <name type="scientific">Anopheles quadriannulatus</name>
    <name type="common">Mosquito</name>
    <dbReference type="NCBI Taxonomy" id="34691"/>
    <lineage>
        <taxon>Eukaryota</taxon>
        <taxon>Metazoa</taxon>
        <taxon>Ecdysozoa</taxon>
        <taxon>Arthropoda</taxon>
        <taxon>Hexapoda</taxon>
        <taxon>Insecta</taxon>
        <taxon>Pterygota</taxon>
        <taxon>Neoptera</taxon>
        <taxon>Endopterygota</taxon>
        <taxon>Diptera</taxon>
        <taxon>Nematocera</taxon>
        <taxon>Culicoidea</taxon>
        <taxon>Culicidae</taxon>
        <taxon>Anophelinae</taxon>
        <taxon>Anopheles</taxon>
    </lineage>
</organism>
<dbReference type="VEuPathDB" id="VectorBase:AQUA014640"/>
<dbReference type="EnsemblMetazoa" id="AQUA014640-RA">
    <property type="protein sequence ID" value="AQUA014640-PA"/>
    <property type="gene ID" value="AQUA014640"/>
</dbReference>
<accession>A0A182XS24</accession>
<dbReference type="AlphaFoldDB" id="A0A182XS24"/>
<keyword evidence="3" id="KW-1185">Reference proteome</keyword>
<evidence type="ECO:0000313" key="3">
    <source>
        <dbReference type="Proteomes" id="UP000076407"/>
    </source>
</evidence>
<feature type="transmembrane region" description="Helical" evidence="1">
    <location>
        <begin position="71"/>
        <end position="88"/>
    </location>
</feature>
<keyword evidence="1" id="KW-1133">Transmembrane helix</keyword>
<name>A0A182XS24_ANOQN</name>
<sequence>MLPSKRPKRLDCCSLTFSLSLSILISLFFLLCFIAMCYSVLSFLLNYLFVCFSFASSPSIDKVAESTSRDFCFSLFLSPFFTLFFFFLRSESLAL</sequence>